<feature type="chain" id="PRO_5012475040" description="RxLR effector protein" evidence="1">
    <location>
        <begin position="16"/>
        <end position="175"/>
    </location>
</feature>
<accession>V9EY19</accession>
<comment type="caution">
    <text evidence="2">The sequence shown here is derived from an EMBL/GenBank/DDBJ whole genome shotgun (WGS) entry which is preliminary data.</text>
</comment>
<dbReference type="EMBL" id="ANIZ01001994">
    <property type="protein sequence ID" value="ETI43363.1"/>
    <property type="molecule type" value="Genomic_DNA"/>
</dbReference>
<proteinExistence type="predicted"/>
<evidence type="ECO:0000256" key="1">
    <source>
        <dbReference type="SAM" id="SignalP"/>
    </source>
</evidence>
<gene>
    <name evidence="2" type="ORF">F443_11654</name>
</gene>
<dbReference type="OrthoDB" id="129103at2759"/>
<evidence type="ECO:0000313" key="3">
    <source>
        <dbReference type="Proteomes" id="UP000018721"/>
    </source>
</evidence>
<protein>
    <recommendedName>
        <fullName evidence="4">RxLR effector protein</fullName>
    </recommendedName>
</protein>
<sequence length="175" mass="18463">MRLHCLILTIGLAIAVTSNGIGATTNDITEATTVKSNLIHEALSSLHVPTRELSDDDTALEERRGFGATGHGHAIGGGGHVVSGGEGGHAVGTGGGDTATGGGHMYGDTATGGGHMYMYGAYTSGARTNNGSMNSDKVEKKCNKFVNWWKRLFNKNVEKCQETDDEDEDIRRLRA</sequence>
<keyword evidence="3" id="KW-1185">Reference proteome</keyword>
<evidence type="ECO:0008006" key="4">
    <source>
        <dbReference type="Google" id="ProtNLM"/>
    </source>
</evidence>
<dbReference type="HOGENOM" id="CLU_1681407_0_0_1"/>
<dbReference type="Proteomes" id="UP000018721">
    <property type="component" value="Unassembled WGS sequence"/>
</dbReference>
<dbReference type="AlphaFoldDB" id="V9EY19"/>
<name>V9EY19_PHYNI</name>
<reference evidence="2 3" key="1">
    <citation type="submission" date="2013-11" db="EMBL/GenBank/DDBJ databases">
        <title>The Genome Sequence of Phytophthora parasitica P1569.</title>
        <authorList>
            <consortium name="The Broad Institute Genomics Platform"/>
            <person name="Russ C."/>
            <person name="Tyler B."/>
            <person name="Panabieres F."/>
            <person name="Shan W."/>
            <person name="Tripathy S."/>
            <person name="Grunwald N."/>
            <person name="Machado M."/>
            <person name="Johnson C.S."/>
            <person name="Arredondo F."/>
            <person name="Hong C."/>
            <person name="Coffey M."/>
            <person name="Young S.K."/>
            <person name="Zeng Q."/>
            <person name="Gargeya S."/>
            <person name="Fitzgerald M."/>
            <person name="Abouelleil A."/>
            <person name="Alvarado L."/>
            <person name="Chapman S.B."/>
            <person name="Gainer-Dewar J."/>
            <person name="Goldberg J."/>
            <person name="Griggs A."/>
            <person name="Gujja S."/>
            <person name="Hansen M."/>
            <person name="Howarth C."/>
            <person name="Imamovic A."/>
            <person name="Ireland A."/>
            <person name="Larimer J."/>
            <person name="McCowan C."/>
            <person name="Murphy C."/>
            <person name="Pearson M."/>
            <person name="Poon T.W."/>
            <person name="Priest M."/>
            <person name="Roberts A."/>
            <person name="Saif S."/>
            <person name="Shea T."/>
            <person name="Sykes S."/>
            <person name="Wortman J."/>
            <person name="Nusbaum C."/>
            <person name="Birren B."/>
        </authorList>
    </citation>
    <scope>NUCLEOTIDE SEQUENCE [LARGE SCALE GENOMIC DNA]</scope>
    <source>
        <strain evidence="2 3">P1569</strain>
    </source>
</reference>
<organism evidence="2 3">
    <name type="scientific">Phytophthora nicotianae P1569</name>
    <dbReference type="NCBI Taxonomy" id="1317065"/>
    <lineage>
        <taxon>Eukaryota</taxon>
        <taxon>Sar</taxon>
        <taxon>Stramenopiles</taxon>
        <taxon>Oomycota</taxon>
        <taxon>Peronosporomycetes</taxon>
        <taxon>Peronosporales</taxon>
        <taxon>Peronosporaceae</taxon>
        <taxon>Phytophthora</taxon>
    </lineage>
</organism>
<evidence type="ECO:0000313" key="2">
    <source>
        <dbReference type="EMBL" id="ETI43363.1"/>
    </source>
</evidence>
<keyword evidence="1" id="KW-0732">Signal</keyword>
<feature type="signal peptide" evidence="1">
    <location>
        <begin position="1"/>
        <end position="15"/>
    </location>
</feature>